<keyword evidence="3" id="KW-1185">Reference proteome</keyword>
<dbReference type="EMBL" id="CAXITT010000008">
    <property type="protein sequence ID" value="CAL1526692.1"/>
    <property type="molecule type" value="Genomic_DNA"/>
</dbReference>
<evidence type="ECO:0000313" key="2">
    <source>
        <dbReference type="EMBL" id="CAL1526692.1"/>
    </source>
</evidence>
<feature type="compositionally biased region" description="Acidic residues" evidence="1">
    <location>
        <begin position="196"/>
        <end position="209"/>
    </location>
</feature>
<organism evidence="2 3">
    <name type="scientific">Lymnaea stagnalis</name>
    <name type="common">Great pond snail</name>
    <name type="synonym">Helix stagnalis</name>
    <dbReference type="NCBI Taxonomy" id="6523"/>
    <lineage>
        <taxon>Eukaryota</taxon>
        <taxon>Metazoa</taxon>
        <taxon>Spiralia</taxon>
        <taxon>Lophotrochozoa</taxon>
        <taxon>Mollusca</taxon>
        <taxon>Gastropoda</taxon>
        <taxon>Heterobranchia</taxon>
        <taxon>Euthyneura</taxon>
        <taxon>Panpulmonata</taxon>
        <taxon>Hygrophila</taxon>
        <taxon>Lymnaeoidea</taxon>
        <taxon>Lymnaeidae</taxon>
        <taxon>Lymnaea</taxon>
    </lineage>
</organism>
<sequence length="227" mass="25249">MDKSSRRPPPPPPGSTLPPVPPPPREPTGPPLPKRNQAPPSAKETLDDFYEDMSPPKVVSPAPHRKYGSTQQPVGLLGGLVHVTSSENDQGKKKNTFLDSFRCLESKLQFNKPDVPKGKSSFLDKDRKISEPMRSLLPFSVEKVRRSTVGESTQPVPEISDDTYEIPEVNKTPEPRLPPRPVPGANTFARPPPPESDSDDGEWDEDWDDAQVVRRVKNYILNQMGDM</sequence>
<evidence type="ECO:0000256" key="1">
    <source>
        <dbReference type="SAM" id="MobiDB-lite"/>
    </source>
</evidence>
<reference evidence="2 3" key="1">
    <citation type="submission" date="2024-04" db="EMBL/GenBank/DDBJ databases">
        <authorList>
            <consortium name="Genoscope - CEA"/>
            <person name="William W."/>
        </authorList>
    </citation>
    <scope>NUCLEOTIDE SEQUENCE [LARGE SCALE GENOMIC DNA]</scope>
</reference>
<protein>
    <submittedName>
        <fullName evidence="2">Uncharacterized protein</fullName>
    </submittedName>
</protein>
<name>A0AAV2GZ49_LYMST</name>
<feature type="region of interest" description="Disordered" evidence="1">
    <location>
        <begin position="1"/>
        <end position="73"/>
    </location>
</feature>
<proteinExistence type="predicted"/>
<evidence type="ECO:0000313" key="3">
    <source>
        <dbReference type="Proteomes" id="UP001497497"/>
    </source>
</evidence>
<dbReference type="Proteomes" id="UP001497497">
    <property type="component" value="Unassembled WGS sequence"/>
</dbReference>
<feature type="compositionally biased region" description="Pro residues" evidence="1">
    <location>
        <begin position="7"/>
        <end position="33"/>
    </location>
</feature>
<gene>
    <name evidence="2" type="ORF">GSLYS_00000869001</name>
</gene>
<feature type="region of interest" description="Disordered" evidence="1">
    <location>
        <begin position="145"/>
        <end position="209"/>
    </location>
</feature>
<dbReference type="AlphaFoldDB" id="A0AAV2GZ49"/>
<accession>A0AAV2GZ49</accession>
<comment type="caution">
    <text evidence="2">The sequence shown here is derived from an EMBL/GenBank/DDBJ whole genome shotgun (WGS) entry which is preliminary data.</text>
</comment>